<dbReference type="InterPro" id="IPR036280">
    <property type="entry name" value="Multihaem_cyt_sf"/>
</dbReference>
<dbReference type="AlphaFoldDB" id="A0A0W8F0L9"/>
<dbReference type="EMBL" id="LNQE01001664">
    <property type="protein sequence ID" value="KUG14399.1"/>
    <property type="molecule type" value="Genomic_DNA"/>
</dbReference>
<protein>
    <submittedName>
        <fullName evidence="1">Uncharacterized protein</fullName>
    </submittedName>
</protein>
<dbReference type="SUPFAM" id="SSF48695">
    <property type="entry name" value="Multiheme cytochromes"/>
    <property type="match status" value="1"/>
</dbReference>
<gene>
    <name evidence="1" type="ORF">ASZ90_015960</name>
</gene>
<organism evidence="1">
    <name type="scientific">hydrocarbon metagenome</name>
    <dbReference type="NCBI Taxonomy" id="938273"/>
    <lineage>
        <taxon>unclassified sequences</taxon>
        <taxon>metagenomes</taxon>
        <taxon>ecological metagenomes</taxon>
    </lineage>
</organism>
<comment type="caution">
    <text evidence="1">The sequence shown here is derived from an EMBL/GenBank/DDBJ whole genome shotgun (WGS) entry which is preliminary data.</text>
</comment>
<proteinExistence type="predicted"/>
<evidence type="ECO:0000313" key="1">
    <source>
        <dbReference type="EMBL" id="KUG14399.1"/>
    </source>
</evidence>
<accession>A0A0W8F0L9</accession>
<name>A0A0W8F0L9_9ZZZZ</name>
<sequence length="122" mass="13878">MTDRFIFTKHRTDCYHCHQDADQVIKAVPNQAQVICANCGATRIFVPRIQDVSKEGSYTKIGCYDTWNLVSDATCRNCRTTGPHNLIIGCSHFTVQCRNCGFTHFYKFDLEYMGQCPIEGAE</sequence>
<reference evidence="1" key="1">
    <citation type="journal article" date="2015" name="Proc. Natl. Acad. Sci. U.S.A.">
        <title>Networks of energetic and metabolic interactions define dynamics in microbial communities.</title>
        <authorList>
            <person name="Embree M."/>
            <person name="Liu J.K."/>
            <person name="Al-Bassam M.M."/>
            <person name="Zengler K."/>
        </authorList>
    </citation>
    <scope>NUCLEOTIDE SEQUENCE</scope>
</reference>